<dbReference type="InterPro" id="IPR006225">
    <property type="entry name" value="PsdUridine_synth_RluC/D"/>
</dbReference>
<dbReference type="InterPro" id="IPR006145">
    <property type="entry name" value="PsdUridine_synth_RsuA/RluA"/>
</dbReference>
<evidence type="ECO:0000313" key="11">
    <source>
        <dbReference type="EMBL" id="CNG51354.1"/>
    </source>
</evidence>
<comment type="function">
    <text evidence="2">Responsible for synthesis of pseudouridine from uracil at positions 955, 2504 and 2580 in 23S ribosomal RNA.</text>
</comment>
<proteinExistence type="inferred from homology"/>
<comment type="catalytic activity">
    <reaction evidence="9">
        <text>a uridine in RNA = a pseudouridine in RNA</text>
        <dbReference type="Rhea" id="RHEA:48348"/>
        <dbReference type="Rhea" id="RHEA-COMP:12068"/>
        <dbReference type="Rhea" id="RHEA-COMP:12069"/>
        <dbReference type="ChEBI" id="CHEBI:65314"/>
        <dbReference type="ChEBI" id="CHEBI:65315"/>
    </reaction>
</comment>
<evidence type="ECO:0000256" key="1">
    <source>
        <dbReference type="ARBA" id="ARBA00000381"/>
    </source>
</evidence>
<dbReference type="InterPro" id="IPR006224">
    <property type="entry name" value="PsdUridine_synth_RluA-like_CS"/>
</dbReference>
<evidence type="ECO:0000259" key="10">
    <source>
        <dbReference type="SMART" id="SM00363"/>
    </source>
</evidence>
<reference evidence="11 12" key="1">
    <citation type="submission" date="2015-03" db="EMBL/GenBank/DDBJ databases">
        <authorList>
            <person name="Murphy D."/>
        </authorList>
    </citation>
    <scope>NUCLEOTIDE SEQUENCE [LARGE SCALE GENOMIC DNA]</scope>
    <source>
        <strain evidence="11 12">BR165/97</strain>
    </source>
</reference>
<dbReference type="GO" id="GO:0000455">
    <property type="term" value="P:enzyme-directed rRNA pseudouridine synthesis"/>
    <property type="evidence" value="ECO:0007669"/>
    <property type="project" value="TreeGrafter"/>
</dbReference>
<dbReference type="EC" id="5.4.99.-" evidence="9"/>
<dbReference type="PROSITE" id="PS01129">
    <property type="entry name" value="PSI_RLU"/>
    <property type="match status" value="1"/>
</dbReference>
<dbReference type="PANTHER" id="PTHR21600:SF92">
    <property type="entry name" value="RIBOSOMAL LARGE SUBUNIT PSEUDOURIDINE SYNTHASE C"/>
    <property type="match status" value="1"/>
</dbReference>
<keyword evidence="5 8" id="KW-0694">RNA-binding</keyword>
<evidence type="ECO:0000256" key="5">
    <source>
        <dbReference type="ARBA" id="ARBA00022884"/>
    </source>
</evidence>
<dbReference type="InterPro" id="IPR002942">
    <property type="entry name" value="S4_RNA-bd"/>
</dbReference>
<evidence type="ECO:0000256" key="2">
    <source>
        <dbReference type="ARBA" id="ARBA00002876"/>
    </source>
</evidence>
<dbReference type="SUPFAM" id="SSF55120">
    <property type="entry name" value="Pseudouridine synthase"/>
    <property type="match status" value="1"/>
</dbReference>
<evidence type="ECO:0000256" key="9">
    <source>
        <dbReference type="RuleBase" id="RU362028"/>
    </source>
</evidence>
<dbReference type="InterPro" id="IPR020103">
    <property type="entry name" value="PsdUridine_synth_cat_dom_sf"/>
</dbReference>
<dbReference type="PANTHER" id="PTHR21600">
    <property type="entry name" value="MITOCHONDRIAL RNA PSEUDOURIDINE SYNTHASE"/>
    <property type="match status" value="1"/>
</dbReference>
<dbReference type="FunFam" id="3.30.2350.10:FF:000007">
    <property type="entry name" value="Pseudouridine synthase"/>
    <property type="match status" value="1"/>
</dbReference>
<evidence type="ECO:0000256" key="8">
    <source>
        <dbReference type="PROSITE-ProRule" id="PRU00182"/>
    </source>
</evidence>
<gene>
    <name evidence="11" type="primary">rluC</name>
    <name evidence="11" type="ORF">ERS008530_03943</name>
</gene>
<dbReference type="STRING" id="631.CH53_13"/>
<evidence type="ECO:0000313" key="12">
    <source>
        <dbReference type="Proteomes" id="UP000038750"/>
    </source>
</evidence>
<comment type="catalytic activity">
    <reaction evidence="1">
        <text>uridine(955/2504/2580) in 23S rRNA = pseudouridine(955/2504/2580) in 23S rRNA</text>
        <dbReference type="Rhea" id="RHEA:42528"/>
        <dbReference type="Rhea" id="RHEA-COMP:10099"/>
        <dbReference type="Rhea" id="RHEA-COMP:10100"/>
        <dbReference type="ChEBI" id="CHEBI:65314"/>
        <dbReference type="ChEBI" id="CHEBI:65315"/>
        <dbReference type="EC" id="5.4.99.24"/>
    </reaction>
</comment>
<comment type="similarity">
    <text evidence="3 9">Belongs to the pseudouridine synthase RluA family.</text>
</comment>
<dbReference type="Pfam" id="PF00849">
    <property type="entry name" value="PseudoU_synth_2"/>
    <property type="match status" value="1"/>
</dbReference>
<dbReference type="SUPFAM" id="SSF55174">
    <property type="entry name" value="Alpha-L RNA-binding motif"/>
    <property type="match status" value="1"/>
</dbReference>
<sequence length="341" mass="38309">MTVKHRKRGGANSSVYLESRTMKTNNPAVQLITISADEAGQRIDNFLLTKLKGVPKSMIYRIVRKGEVRVNKGRIKPEYKLADGDVVRVPPVRVAEREEVQISAKLDKVAALADCILFEDDYLLVLNKPSGTAVHGGSGLSFGVIEALRALRPEARFLELVHRLDRDTSGVLLVAKKRSALRSLHEQLRLKGMQKDYLALVRGQWQSHCKAVQAPLLKNILQSGERVVKVSSEGKPSETRFKVEERFEHATLVKASPITGRTHQIRVHALHAGHPIAFDDRYGDREFDQQLQGTGLHRLFLHAAALRFEHPNSGETMRIEAPLDNQLRHCLLMLRKKAAEK</sequence>
<dbReference type="AlphaFoldDB" id="A0A0T9MVE7"/>
<feature type="active site" evidence="7">
    <location>
        <position position="165"/>
    </location>
</feature>
<dbReference type="GO" id="GO:0003723">
    <property type="term" value="F:RNA binding"/>
    <property type="evidence" value="ECO:0007669"/>
    <property type="project" value="UniProtKB-KW"/>
</dbReference>
<organism evidence="11 12">
    <name type="scientific">Yersinia intermedia</name>
    <dbReference type="NCBI Taxonomy" id="631"/>
    <lineage>
        <taxon>Bacteria</taxon>
        <taxon>Pseudomonadati</taxon>
        <taxon>Pseudomonadota</taxon>
        <taxon>Gammaproteobacteria</taxon>
        <taxon>Enterobacterales</taxon>
        <taxon>Yersiniaceae</taxon>
        <taxon>Yersinia</taxon>
    </lineage>
</organism>
<dbReference type="InterPro" id="IPR036986">
    <property type="entry name" value="S4_RNA-bd_sf"/>
</dbReference>
<dbReference type="SMART" id="SM00363">
    <property type="entry name" value="S4"/>
    <property type="match status" value="1"/>
</dbReference>
<name>A0A0T9MVE7_YERIN</name>
<dbReference type="NCBIfam" id="TIGR00005">
    <property type="entry name" value="rluA_subfam"/>
    <property type="match status" value="1"/>
</dbReference>
<evidence type="ECO:0000256" key="7">
    <source>
        <dbReference type="PIRSR" id="PIRSR606225-1"/>
    </source>
</evidence>
<dbReference type="GO" id="GO:0160141">
    <property type="term" value="F:23S rRNA pseudouridine(955/2504/2580) synthase activity"/>
    <property type="evidence" value="ECO:0007669"/>
    <property type="project" value="UniProtKB-EC"/>
</dbReference>
<protein>
    <recommendedName>
        <fullName evidence="9">Pseudouridine synthase</fullName>
        <ecNumber evidence="9">5.4.99.-</ecNumber>
    </recommendedName>
</protein>
<dbReference type="eggNOG" id="COG0564">
    <property type="taxonomic scope" value="Bacteria"/>
</dbReference>
<keyword evidence="4" id="KW-0698">rRNA processing</keyword>
<dbReference type="NCBIfam" id="NF008249">
    <property type="entry name" value="PRK11025.1"/>
    <property type="match status" value="1"/>
</dbReference>
<dbReference type="CDD" id="cd02869">
    <property type="entry name" value="PseudoU_synth_RluA_like"/>
    <property type="match status" value="1"/>
</dbReference>
<dbReference type="FunFam" id="3.10.290.10:FF:000010">
    <property type="entry name" value="Pseudouridine synthase"/>
    <property type="match status" value="1"/>
</dbReference>
<dbReference type="Proteomes" id="UP000038750">
    <property type="component" value="Unassembled WGS sequence"/>
</dbReference>
<dbReference type="Gene3D" id="3.30.2350.10">
    <property type="entry name" value="Pseudouridine synthase"/>
    <property type="match status" value="1"/>
</dbReference>
<feature type="domain" description="RNA-binding S4" evidence="10">
    <location>
        <begin position="41"/>
        <end position="100"/>
    </location>
</feature>
<dbReference type="CDD" id="cd00165">
    <property type="entry name" value="S4"/>
    <property type="match status" value="1"/>
</dbReference>
<dbReference type="EMBL" id="CPZJ01000020">
    <property type="protein sequence ID" value="CNG51354.1"/>
    <property type="molecule type" value="Genomic_DNA"/>
</dbReference>
<dbReference type="Gene3D" id="3.10.290.10">
    <property type="entry name" value="RNA-binding S4 domain"/>
    <property type="match status" value="1"/>
</dbReference>
<evidence type="ECO:0000256" key="3">
    <source>
        <dbReference type="ARBA" id="ARBA00010876"/>
    </source>
</evidence>
<evidence type="ECO:0000256" key="6">
    <source>
        <dbReference type="ARBA" id="ARBA00023235"/>
    </source>
</evidence>
<dbReference type="PROSITE" id="PS50889">
    <property type="entry name" value="S4"/>
    <property type="match status" value="1"/>
</dbReference>
<accession>A0A0T9MVE7</accession>
<evidence type="ECO:0000256" key="4">
    <source>
        <dbReference type="ARBA" id="ARBA00022552"/>
    </source>
</evidence>
<dbReference type="Pfam" id="PF01479">
    <property type="entry name" value="S4"/>
    <property type="match status" value="1"/>
</dbReference>
<keyword evidence="6 9" id="KW-0413">Isomerase</keyword>
<dbReference type="InterPro" id="IPR050188">
    <property type="entry name" value="RluA_PseudoU_synthase"/>
</dbReference>